<evidence type="ECO:0000313" key="4">
    <source>
        <dbReference type="Proteomes" id="UP000220828"/>
    </source>
</evidence>
<dbReference type="Pfam" id="PF01381">
    <property type="entry name" value="HTH_3"/>
    <property type="match status" value="1"/>
</dbReference>
<dbReference type="InterPro" id="IPR010982">
    <property type="entry name" value="Lambda_DNA-bd_dom_sf"/>
</dbReference>
<gene>
    <name evidence="3" type="ORF">B0A77_00640</name>
</gene>
<proteinExistence type="predicted"/>
<name>A0A2H3KF37_9FLAO</name>
<evidence type="ECO:0000313" key="3">
    <source>
        <dbReference type="EMBL" id="PDS27071.1"/>
    </source>
</evidence>
<evidence type="ECO:0000256" key="1">
    <source>
        <dbReference type="ARBA" id="ARBA00023125"/>
    </source>
</evidence>
<dbReference type="PROSITE" id="PS50943">
    <property type="entry name" value="HTH_CROC1"/>
    <property type="match status" value="1"/>
</dbReference>
<comment type="caution">
    <text evidence="3">The sequence shown here is derived from an EMBL/GenBank/DDBJ whole genome shotgun (WGS) entry which is preliminary data.</text>
</comment>
<dbReference type="SUPFAM" id="SSF47413">
    <property type="entry name" value="lambda repressor-like DNA-binding domains"/>
    <property type="match status" value="1"/>
</dbReference>
<dbReference type="Proteomes" id="UP000220828">
    <property type="component" value="Unassembled WGS sequence"/>
</dbReference>
<dbReference type="RefSeq" id="WP_097553186.1">
    <property type="nucleotide sequence ID" value="NZ_PCMW01000005.1"/>
</dbReference>
<accession>A0A2H3KF37</accession>
<keyword evidence="1" id="KW-0238">DNA-binding</keyword>
<dbReference type="InterPro" id="IPR001387">
    <property type="entry name" value="Cro/C1-type_HTH"/>
</dbReference>
<dbReference type="PANTHER" id="PTHR46558:SF11">
    <property type="entry name" value="HTH-TYPE TRANSCRIPTIONAL REGULATOR XRE"/>
    <property type="match status" value="1"/>
</dbReference>
<feature type="domain" description="HTH cro/C1-type" evidence="2">
    <location>
        <begin position="8"/>
        <end position="63"/>
    </location>
</feature>
<dbReference type="EMBL" id="PCMW01000005">
    <property type="protein sequence ID" value="PDS27071.1"/>
    <property type="molecule type" value="Genomic_DNA"/>
</dbReference>
<dbReference type="GO" id="GO:0003677">
    <property type="term" value="F:DNA binding"/>
    <property type="evidence" value="ECO:0007669"/>
    <property type="project" value="UniProtKB-KW"/>
</dbReference>
<dbReference type="SMART" id="SM00530">
    <property type="entry name" value="HTH_XRE"/>
    <property type="match status" value="1"/>
</dbReference>
<reference evidence="3 4" key="1">
    <citation type="submission" date="2017-09" db="EMBL/GenBank/DDBJ databases">
        <title>Whole genomes of Flavobacteriaceae.</title>
        <authorList>
            <person name="Stine C."/>
            <person name="Li C."/>
            <person name="Tadesse D."/>
        </authorList>
    </citation>
    <scope>NUCLEOTIDE SEQUENCE [LARGE SCALE GENOMIC DNA]</scope>
    <source>
        <strain evidence="3 4">ATCC 35036</strain>
    </source>
</reference>
<protein>
    <recommendedName>
        <fullName evidence="2">HTH cro/C1-type domain-containing protein</fullName>
    </recommendedName>
</protein>
<dbReference type="PANTHER" id="PTHR46558">
    <property type="entry name" value="TRACRIPTIONAL REGULATORY PROTEIN-RELATED-RELATED"/>
    <property type="match status" value="1"/>
</dbReference>
<dbReference type="Gene3D" id="1.10.260.40">
    <property type="entry name" value="lambda repressor-like DNA-binding domains"/>
    <property type="match status" value="1"/>
</dbReference>
<dbReference type="OrthoDB" id="1029660at2"/>
<dbReference type="AlphaFoldDB" id="A0A2H3KF37"/>
<organism evidence="3 4">
    <name type="scientific">Flavobacterium branchiophilum</name>
    <dbReference type="NCBI Taxonomy" id="55197"/>
    <lineage>
        <taxon>Bacteria</taxon>
        <taxon>Pseudomonadati</taxon>
        <taxon>Bacteroidota</taxon>
        <taxon>Flavobacteriia</taxon>
        <taxon>Flavobacteriales</taxon>
        <taxon>Flavobacteriaceae</taxon>
        <taxon>Flavobacterium</taxon>
    </lineage>
</organism>
<dbReference type="CDD" id="cd00093">
    <property type="entry name" value="HTH_XRE"/>
    <property type="match status" value="1"/>
</dbReference>
<evidence type="ECO:0000259" key="2">
    <source>
        <dbReference type="PROSITE" id="PS50943"/>
    </source>
</evidence>
<sequence length="110" mass="12480">MTTISKNLKKIREKKSNYSQREVAEILGVKQNTYSTWESGECDVKSEFLPKLAQLFDVDIQDFFDSNANNIHITQNSRNNKDSAINGLVFVLSDKNAVEKLIEVLKNNVG</sequence>